<accession>A0A6L2P5U8</accession>
<feature type="transmembrane region" description="Helical" evidence="1">
    <location>
        <begin position="69"/>
        <end position="89"/>
    </location>
</feature>
<protein>
    <submittedName>
        <fullName evidence="3">RNA-directed DNA polymerase, eukaryota</fullName>
    </submittedName>
</protein>
<keyword evidence="3" id="KW-0548">Nucleotidyltransferase</keyword>
<comment type="caution">
    <text evidence="3">The sequence shown here is derived from an EMBL/GenBank/DDBJ whole genome shotgun (WGS) entry which is preliminary data.</text>
</comment>
<evidence type="ECO:0000256" key="1">
    <source>
        <dbReference type="SAM" id="Phobius"/>
    </source>
</evidence>
<feature type="domain" description="Reverse transcriptase" evidence="2">
    <location>
        <begin position="1"/>
        <end position="183"/>
    </location>
</feature>
<keyword evidence="1" id="KW-0472">Membrane</keyword>
<dbReference type="PROSITE" id="PS50878">
    <property type="entry name" value="RT_POL"/>
    <property type="match status" value="1"/>
</dbReference>
<reference evidence="3" key="1">
    <citation type="journal article" date="2019" name="Sci. Rep.">
        <title>Draft genome of Tanacetum cinerariifolium, the natural source of mosquito coil.</title>
        <authorList>
            <person name="Yamashiro T."/>
            <person name="Shiraishi A."/>
            <person name="Satake H."/>
            <person name="Nakayama K."/>
        </authorList>
    </citation>
    <scope>NUCLEOTIDE SEQUENCE</scope>
</reference>
<dbReference type="InterPro" id="IPR000477">
    <property type="entry name" value="RT_dom"/>
</dbReference>
<organism evidence="3">
    <name type="scientific">Tanacetum cinerariifolium</name>
    <name type="common">Dalmatian daisy</name>
    <name type="synonym">Chrysanthemum cinerariifolium</name>
    <dbReference type="NCBI Taxonomy" id="118510"/>
    <lineage>
        <taxon>Eukaryota</taxon>
        <taxon>Viridiplantae</taxon>
        <taxon>Streptophyta</taxon>
        <taxon>Embryophyta</taxon>
        <taxon>Tracheophyta</taxon>
        <taxon>Spermatophyta</taxon>
        <taxon>Magnoliopsida</taxon>
        <taxon>eudicotyledons</taxon>
        <taxon>Gunneridae</taxon>
        <taxon>Pentapetalae</taxon>
        <taxon>asterids</taxon>
        <taxon>campanulids</taxon>
        <taxon>Asterales</taxon>
        <taxon>Asteraceae</taxon>
        <taxon>Asteroideae</taxon>
        <taxon>Anthemideae</taxon>
        <taxon>Anthemidinae</taxon>
        <taxon>Tanacetum</taxon>
    </lineage>
</organism>
<dbReference type="PANTHER" id="PTHR33116:SF78">
    <property type="entry name" value="OS12G0587133 PROTEIN"/>
    <property type="match status" value="1"/>
</dbReference>
<keyword evidence="1" id="KW-0812">Transmembrane</keyword>
<dbReference type="Pfam" id="PF00078">
    <property type="entry name" value="RVT_1"/>
    <property type="match status" value="1"/>
</dbReference>
<dbReference type="GO" id="GO:0003964">
    <property type="term" value="F:RNA-directed DNA polymerase activity"/>
    <property type="evidence" value="ECO:0007669"/>
    <property type="project" value="UniProtKB-KW"/>
</dbReference>
<gene>
    <name evidence="3" type="ORF">Tci_065704</name>
</gene>
<proteinExistence type="predicted"/>
<dbReference type="AlphaFoldDB" id="A0A6L2P5U8"/>
<dbReference type="EMBL" id="BKCJ010010915">
    <property type="protein sequence ID" value="GEU93726.1"/>
    <property type="molecule type" value="Genomic_DNA"/>
</dbReference>
<keyword evidence="3" id="KW-0695">RNA-directed DNA polymerase</keyword>
<evidence type="ECO:0000259" key="2">
    <source>
        <dbReference type="PROSITE" id="PS50878"/>
    </source>
</evidence>
<name>A0A6L2P5U8_TANCI</name>
<evidence type="ECO:0000313" key="3">
    <source>
        <dbReference type="EMBL" id="GEU93726.1"/>
    </source>
</evidence>
<keyword evidence="3" id="KW-0808">Transferase</keyword>
<keyword evidence="1" id="KW-1133">Transmembrane helix</keyword>
<sequence>MFFKVDFAKAYDSVRWNYLINVLEVFGFGPTWCNWIQGTFSFAKASILVNGSPSKEFSFHRGLKQGDPLVPYLFILVMASLHLSFLHVVDVGLFKGIQLPKSVIISHLFYADDLMFIGEWSEGNLKSILNILKCFYLASVLQINIHNSQVLGVGVPLHVVEHAALTIGCSIMHNQFRYLGVKVREFMSRRKAWEDTILNSHSIQVSSNWSSIVRELQVLKEKGFDFWSHCKKRIGNGFDTRFWFDCWIGEFPLHIQFPRLFALEQDKGISVANKVNSSLDQSFRRGVRGGIEFQQLTELQSK</sequence>
<dbReference type="PANTHER" id="PTHR33116">
    <property type="entry name" value="REVERSE TRANSCRIPTASE ZINC-BINDING DOMAIN-CONTAINING PROTEIN-RELATED-RELATED"/>
    <property type="match status" value="1"/>
</dbReference>